<proteinExistence type="predicted"/>
<keyword evidence="2" id="KW-1185">Reference proteome</keyword>
<comment type="caution">
    <text evidence="1">The sequence shown here is derived from an EMBL/GenBank/DDBJ whole genome shotgun (WGS) entry which is preliminary data.</text>
</comment>
<accession>A0ACC6T0G9</accession>
<name>A0ACC6T0G9_9HYPH</name>
<dbReference type="Proteomes" id="UP001480082">
    <property type="component" value="Unassembled WGS sequence"/>
</dbReference>
<evidence type="ECO:0000313" key="1">
    <source>
        <dbReference type="EMBL" id="MER9285537.1"/>
    </source>
</evidence>
<evidence type="ECO:0000313" key="2">
    <source>
        <dbReference type="Proteomes" id="UP001480082"/>
    </source>
</evidence>
<sequence length="388" mass="41788">MSSSLTGSPTNVLVVEDEMVLRMRAVDIVEDAGFTAVEAVNADEALSILEARSDISLLFTDIQMPGSMDGLKLAHAVHDRWPAIKIILVSGQVNPTEAERPADSRFFGKPVGVEEMTAQLQAMIGAGALKIVPNTSMAAANEAFYPSTHEAVLSAENDSLRLLLEQAGIDAETLLAQAGIEAKEREAADKLQKLILGELHHRVKNTLAMVSAIASQSFRAATSTEQGQKAMEGRLIALGRAHDLLMQVSWANASLTHTLSGATDPYDTHGGRRFHFNGPDIQITSGSVIAFAMTFNELCTNTTKFGALSNSEGRVEVAWSVDQTTHRLRLVWTERGGPTVEPPTRRSFGTRLIESLGLQLNGQVHLTYEPSGFVYTLDVPLSSVIAAV</sequence>
<gene>
    <name evidence="1" type="ORF">NKI81_16425</name>
</gene>
<organism evidence="1 2">
    <name type="scientific">Mesorhizobium australicum</name>
    <dbReference type="NCBI Taxonomy" id="536018"/>
    <lineage>
        <taxon>Bacteria</taxon>
        <taxon>Pseudomonadati</taxon>
        <taxon>Pseudomonadota</taxon>
        <taxon>Alphaproteobacteria</taxon>
        <taxon>Hyphomicrobiales</taxon>
        <taxon>Phyllobacteriaceae</taxon>
        <taxon>Mesorhizobium</taxon>
    </lineage>
</organism>
<protein>
    <submittedName>
        <fullName evidence="1">Response regulator</fullName>
    </submittedName>
</protein>
<reference evidence="1 2" key="1">
    <citation type="journal article" date="2024" name="Proc. Natl. Acad. Sci. U.S.A.">
        <title>The evolutionary genomics of adaptation to stress in wild rhizobium bacteria.</title>
        <authorList>
            <person name="Kehlet-Delgado H."/>
            <person name="Montoya A.P."/>
            <person name="Jensen K.T."/>
            <person name="Wendlandt C.E."/>
            <person name="Dexheimer C."/>
            <person name="Roberts M."/>
            <person name="Torres Martinez L."/>
            <person name="Friesen M.L."/>
            <person name="Griffitts J.S."/>
            <person name="Porter S.S."/>
        </authorList>
    </citation>
    <scope>NUCLEOTIDE SEQUENCE [LARGE SCALE GENOMIC DNA]</scope>
    <source>
        <strain evidence="1 2">M0468</strain>
    </source>
</reference>
<dbReference type="EMBL" id="JAMYRI010000009">
    <property type="protein sequence ID" value="MER9285537.1"/>
    <property type="molecule type" value="Genomic_DNA"/>
</dbReference>